<dbReference type="PANTHER" id="PTHR47894:SF1">
    <property type="entry name" value="HTH-TYPE TRANSCRIPTIONAL REGULATOR VQSM"/>
    <property type="match status" value="1"/>
</dbReference>
<dbReference type="Pfam" id="PF12833">
    <property type="entry name" value="HTH_18"/>
    <property type="match status" value="1"/>
</dbReference>
<accession>A0A150HLX6</accession>
<dbReference type="PROSITE" id="PS00041">
    <property type="entry name" value="HTH_ARAC_FAMILY_1"/>
    <property type="match status" value="1"/>
</dbReference>
<dbReference type="RefSeq" id="WP_061519183.1">
    <property type="nucleotide sequence ID" value="NZ_JRUE01000201.1"/>
</dbReference>
<dbReference type="GO" id="GO:0005829">
    <property type="term" value="C:cytosol"/>
    <property type="evidence" value="ECO:0007669"/>
    <property type="project" value="TreeGrafter"/>
</dbReference>
<dbReference type="InterPro" id="IPR032687">
    <property type="entry name" value="AraC-type_N"/>
</dbReference>
<dbReference type="GO" id="GO:0000976">
    <property type="term" value="F:transcription cis-regulatory region binding"/>
    <property type="evidence" value="ECO:0007669"/>
    <property type="project" value="TreeGrafter"/>
</dbReference>
<evidence type="ECO:0000256" key="1">
    <source>
        <dbReference type="ARBA" id="ARBA00023015"/>
    </source>
</evidence>
<organism evidence="5 6">
    <name type="scientific">Acinetobacter venetianus</name>
    <dbReference type="NCBI Taxonomy" id="52133"/>
    <lineage>
        <taxon>Bacteria</taxon>
        <taxon>Pseudomonadati</taxon>
        <taxon>Pseudomonadota</taxon>
        <taxon>Gammaproteobacteria</taxon>
        <taxon>Moraxellales</taxon>
        <taxon>Moraxellaceae</taxon>
        <taxon>Acinetobacter</taxon>
    </lineage>
</organism>
<dbReference type="EMBL" id="JRUE01000201">
    <property type="protein sequence ID" value="KXZ66723.1"/>
    <property type="molecule type" value="Genomic_DNA"/>
</dbReference>
<dbReference type="GO" id="GO:0003700">
    <property type="term" value="F:DNA-binding transcription factor activity"/>
    <property type="evidence" value="ECO:0007669"/>
    <property type="project" value="InterPro"/>
</dbReference>
<dbReference type="Proteomes" id="UP000075680">
    <property type="component" value="Unassembled WGS sequence"/>
</dbReference>
<protein>
    <submittedName>
        <fullName evidence="5">HTH-type transcriptional regulator VirS</fullName>
    </submittedName>
</protein>
<evidence type="ECO:0000256" key="2">
    <source>
        <dbReference type="ARBA" id="ARBA00023125"/>
    </source>
</evidence>
<reference evidence="5 6" key="1">
    <citation type="journal article" date="2016" name="Sci. Rep.">
        <title>Genomic and phenotypic characterization of the species Acinetobacter venetianus.</title>
        <authorList>
            <person name="Fondi M."/>
            <person name="Maida I."/>
            <person name="Perrin E."/>
            <person name="Orlandini V."/>
            <person name="La Torre L."/>
            <person name="Bosi E."/>
            <person name="Negroni A."/>
            <person name="Zanaroli G."/>
            <person name="Fava F."/>
            <person name="Decorosi F."/>
            <person name="Giovannetti L."/>
            <person name="Viti C."/>
            <person name="Vaneechoutte M."/>
            <person name="Dijkshoorn L."/>
            <person name="Fani R."/>
        </authorList>
    </citation>
    <scope>NUCLEOTIDE SEQUENCE [LARGE SCALE GENOMIC DNA]</scope>
    <source>
        <strain evidence="5 6">LUH5627</strain>
    </source>
</reference>
<dbReference type="PROSITE" id="PS01124">
    <property type="entry name" value="HTH_ARAC_FAMILY_2"/>
    <property type="match status" value="1"/>
</dbReference>
<keyword evidence="3" id="KW-0804">Transcription</keyword>
<comment type="caution">
    <text evidence="5">The sequence shown here is derived from an EMBL/GenBank/DDBJ whole genome shotgun (WGS) entry which is preliminary data.</text>
</comment>
<proteinExistence type="predicted"/>
<name>A0A150HLX6_9GAMM</name>
<dbReference type="PRINTS" id="PR00032">
    <property type="entry name" value="HTHARAC"/>
</dbReference>
<dbReference type="PATRIC" id="fig|52133.18.peg.2483"/>
<feature type="domain" description="HTH araC/xylS-type" evidence="4">
    <location>
        <begin position="230"/>
        <end position="328"/>
    </location>
</feature>
<evidence type="ECO:0000259" key="4">
    <source>
        <dbReference type="PROSITE" id="PS01124"/>
    </source>
</evidence>
<dbReference type="Pfam" id="PF12625">
    <property type="entry name" value="Arabinose_bd"/>
    <property type="match status" value="1"/>
</dbReference>
<evidence type="ECO:0000313" key="6">
    <source>
        <dbReference type="Proteomes" id="UP000075680"/>
    </source>
</evidence>
<dbReference type="SUPFAM" id="SSF46689">
    <property type="entry name" value="Homeodomain-like"/>
    <property type="match status" value="1"/>
</dbReference>
<dbReference type="AlphaFoldDB" id="A0A150HLX6"/>
<evidence type="ECO:0000313" key="5">
    <source>
        <dbReference type="EMBL" id="KXZ66723.1"/>
    </source>
</evidence>
<dbReference type="InterPro" id="IPR018060">
    <property type="entry name" value="HTH_AraC"/>
</dbReference>
<evidence type="ECO:0000256" key="3">
    <source>
        <dbReference type="ARBA" id="ARBA00023163"/>
    </source>
</evidence>
<keyword evidence="1" id="KW-0805">Transcription regulation</keyword>
<keyword evidence="2" id="KW-0238">DNA-binding</keyword>
<dbReference type="Gene3D" id="1.10.10.60">
    <property type="entry name" value="Homeodomain-like"/>
    <property type="match status" value="1"/>
</dbReference>
<dbReference type="InterPro" id="IPR018062">
    <property type="entry name" value="HTH_AraC-typ_CS"/>
</dbReference>
<dbReference type="SMART" id="SM00342">
    <property type="entry name" value="HTH_ARAC"/>
    <property type="match status" value="1"/>
</dbReference>
<dbReference type="InterPro" id="IPR020449">
    <property type="entry name" value="Tscrpt_reg_AraC-type_HTH"/>
</dbReference>
<dbReference type="PANTHER" id="PTHR47894">
    <property type="entry name" value="HTH-TYPE TRANSCRIPTIONAL REGULATOR GADX"/>
    <property type="match status" value="1"/>
</dbReference>
<sequence length="331" mass="38184">MTEIPSIPSVLLELIVKYLQQNNISNLQLEELNKQYAHQARMPLHKWWNLLEQIYQQHPTPVLGHYIGELSEPHHIHILGYLALSSPSLISFLNCFKNFQPLLQNSASFSILQKEERFCMCWTPVIHKNSQLSNEVLVSGVLSTMRKILHRPDIQPLEIEFSATAPIDIAPYEEVYGCPISFYSDVLRLWLPLEILHLPIPSYDPHLKKLLDQQAEALLKSIPNPDTFLKDLQLLIVNMLKIGEPSAENIAKQMNLSLRSFYRKLSSYNLQYSDLVKSIRLELAKTYLTQSELALTEIGLLLGYAEQSAFSRAFKQWENMSPSEYRKSHRS</sequence>
<gene>
    <name evidence="5" type="primary">virS_9</name>
    <name evidence="5" type="ORF">AVENLUH5627_02417</name>
</gene>
<dbReference type="InterPro" id="IPR009057">
    <property type="entry name" value="Homeodomain-like_sf"/>
</dbReference>